<feature type="coiled-coil region" evidence="1">
    <location>
        <begin position="88"/>
        <end position="126"/>
    </location>
</feature>
<dbReference type="AlphaFoldDB" id="A0A2Z6MZ19"/>
<keyword evidence="1" id="KW-0175">Coiled coil</keyword>
<evidence type="ECO:0000259" key="3">
    <source>
        <dbReference type="Pfam" id="PF13963"/>
    </source>
</evidence>
<reference evidence="5" key="1">
    <citation type="journal article" date="2017" name="Front. Plant Sci.">
        <title>Climate Clever Clovers: New Paradigm to Reduce the Environmental Footprint of Ruminants by Breeding Low Methanogenic Forages Utilizing Haplotype Variation.</title>
        <authorList>
            <person name="Kaur P."/>
            <person name="Appels R."/>
            <person name="Bayer P.E."/>
            <person name="Keeble-Gagnere G."/>
            <person name="Wang J."/>
            <person name="Hirakawa H."/>
            <person name="Shirasawa K."/>
            <person name="Vercoe P."/>
            <person name="Stefanova K."/>
            <person name="Durmic Z."/>
            <person name="Nichols P."/>
            <person name="Revell C."/>
            <person name="Isobe S.N."/>
            <person name="Edwards D."/>
            <person name="Erskine W."/>
        </authorList>
    </citation>
    <scope>NUCLEOTIDE SEQUENCE [LARGE SCALE GENOMIC DNA]</scope>
    <source>
        <strain evidence="5">cv. Daliak</strain>
    </source>
</reference>
<dbReference type="Pfam" id="PF13963">
    <property type="entry name" value="Transpos_assoc"/>
    <property type="match status" value="1"/>
</dbReference>
<feature type="region of interest" description="Disordered" evidence="2">
    <location>
        <begin position="128"/>
        <end position="167"/>
    </location>
</feature>
<accession>A0A2Z6MZ19</accession>
<keyword evidence="5" id="KW-1185">Reference proteome</keyword>
<dbReference type="OrthoDB" id="1227414at2759"/>
<evidence type="ECO:0000313" key="4">
    <source>
        <dbReference type="EMBL" id="GAU24369.1"/>
    </source>
</evidence>
<evidence type="ECO:0000256" key="1">
    <source>
        <dbReference type="SAM" id="Coils"/>
    </source>
</evidence>
<sequence>MGSYWCLVRCFPIQELLLKKNGYPPDRSWVYDRLNPRRGGLKPAFISGVKEFVRKAKRRPQFVSDGGIRCPCDNCTCRRIQSVCRVKLHLYKEELRQAEINRQNEVQQSEQRAAEFERKLIALTKSVAAMQASAEASRHRRRHPDYDEDESEDGSDDGSEDDDNGEN</sequence>
<evidence type="ECO:0000256" key="2">
    <source>
        <dbReference type="SAM" id="MobiDB-lite"/>
    </source>
</evidence>
<evidence type="ECO:0000313" key="5">
    <source>
        <dbReference type="Proteomes" id="UP000242715"/>
    </source>
</evidence>
<proteinExistence type="predicted"/>
<dbReference type="EMBL" id="DF973288">
    <property type="protein sequence ID" value="GAU24369.1"/>
    <property type="molecule type" value="Genomic_DNA"/>
</dbReference>
<gene>
    <name evidence="4" type="ORF">TSUD_390780</name>
</gene>
<dbReference type="InterPro" id="IPR029480">
    <property type="entry name" value="Transpos_assoc"/>
</dbReference>
<feature type="domain" description="Transposase-associated" evidence="3">
    <location>
        <begin position="27"/>
        <end position="93"/>
    </location>
</feature>
<name>A0A2Z6MZ19_TRISU</name>
<protein>
    <recommendedName>
        <fullName evidence="3">Transposase-associated domain-containing protein</fullName>
    </recommendedName>
</protein>
<dbReference type="Proteomes" id="UP000242715">
    <property type="component" value="Unassembled WGS sequence"/>
</dbReference>
<organism evidence="4 5">
    <name type="scientific">Trifolium subterraneum</name>
    <name type="common">Subterranean clover</name>
    <dbReference type="NCBI Taxonomy" id="3900"/>
    <lineage>
        <taxon>Eukaryota</taxon>
        <taxon>Viridiplantae</taxon>
        <taxon>Streptophyta</taxon>
        <taxon>Embryophyta</taxon>
        <taxon>Tracheophyta</taxon>
        <taxon>Spermatophyta</taxon>
        <taxon>Magnoliopsida</taxon>
        <taxon>eudicotyledons</taxon>
        <taxon>Gunneridae</taxon>
        <taxon>Pentapetalae</taxon>
        <taxon>rosids</taxon>
        <taxon>fabids</taxon>
        <taxon>Fabales</taxon>
        <taxon>Fabaceae</taxon>
        <taxon>Papilionoideae</taxon>
        <taxon>50 kb inversion clade</taxon>
        <taxon>NPAAA clade</taxon>
        <taxon>Hologalegina</taxon>
        <taxon>IRL clade</taxon>
        <taxon>Trifolieae</taxon>
        <taxon>Trifolium</taxon>
    </lineage>
</organism>
<feature type="compositionally biased region" description="Acidic residues" evidence="2">
    <location>
        <begin position="146"/>
        <end position="167"/>
    </location>
</feature>